<evidence type="ECO:0000256" key="7">
    <source>
        <dbReference type="RuleBase" id="RU000461"/>
    </source>
</evidence>
<organism evidence="8 9">
    <name type="scientific">Bombardia bombarda</name>
    <dbReference type="NCBI Taxonomy" id="252184"/>
    <lineage>
        <taxon>Eukaryota</taxon>
        <taxon>Fungi</taxon>
        <taxon>Dikarya</taxon>
        <taxon>Ascomycota</taxon>
        <taxon>Pezizomycotina</taxon>
        <taxon>Sordariomycetes</taxon>
        <taxon>Sordariomycetidae</taxon>
        <taxon>Sordariales</taxon>
        <taxon>Lasiosphaeriaceae</taxon>
        <taxon>Bombardia</taxon>
    </lineage>
</organism>
<dbReference type="PANTHER" id="PTHR24305:SF210">
    <property type="entry name" value="CYTOCHROME P450 MONOOXYGENASE ASQL-RELATED"/>
    <property type="match status" value="1"/>
</dbReference>
<dbReference type="PANTHER" id="PTHR24305">
    <property type="entry name" value="CYTOCHROME P450"/>
    <property type="match status" value="1"/>
</dbReference>
<dbReference type="GO" id="GO:0016705">
    <property type="term" value="F:oxidoreductase activity, acting on paired donors, with incorporation or reduction of molecular oxygen"/>
    <property type="evidence" value="ECO:0007669"/>
    <property type="project" value="InterPro"/>
</dbReference>
<keyword evidence="7" id="KW-0560">Oxidoreductase</keyword>
<dbReference type="SUPFAM" id="SSF48264">
    <property type="entry name" value="Cytochrome P450"/>
    <property type="match status" value="1"/>
</dbReference>
<keyword evidence="9" id="KW-1185">Reference proteome</keyword>
<keyword evidence="3 6" id="KW-0349">Heme</keyword>
<dbReference type="Gene3D" id="1.10.630.10">
    <property type="entry name" value="Cytochrome P450"/>
    <property type="match status" value="1"/>
</dbReference>
<comment type="cofactor">
    <cofactor evidence="1 6">
        <name>heme</name>
        <dbReference type="ChEBI" id="CHEBI:30413"/>
    </cofactor>
</comment>
<comment type="similarity">
    <text evidence="2 7">Belongs to the cytochrome P450 family.</text>
</comment>
<dbReference type="Proteomes" id="UP001174934">
    <property type="component" value="Unassembled WGS sequence"/>
</dbReference>
<evidence type="ECO:0000256" key="1">
    <source>
        <dbReference type="ARBA" id="ARBA00001971"/>
    </source>
</evidence>
<evidence type="ECO:0000256" key="6">
    <source>
        <dbReference type="PIRSR" id="PIRSR602401-1"/>
    </source>
</evidence>
<dbReference type="InterPro" id="IPR036396">
    <property type="entry name" value="Cyt_P450_sf"/>
</dbReference>
<dbReference type="GO" id="GO:0020037">
    <property type="term" value="F:heme binding"/>
    <property type="evidence" value="ECO:0007669"/>
    <property type="project" value="InterPro"/>
</dbReference>
<dbReference type="PRINTS" id="PR00385">
    <property type="entry name" value="P450"/>
</dbReference>
<evidence type="ECO:0000313" key="9">
    <source>
        <dbReference type="Proteomes" id="UP001174934"/>
    </source>
</evidence>
<name>A0AA39WCE3_9PEZI</name>
<reference evidence="8" key="1">
    <citation type="submission" date="2023-06" db="EMBL/GenBank/DDBJ databases">
        <title>Genome-scale phylogeny and comparative genomics of the fungal order Sordariales.</title>
        <authorList>
            <consortium name="Lawrence Berkeley National Laboratory"/>
            <person name="Hensen N."/>
            <person name="Bonometti L."/>
            <person name="Westerberg I."/>
            <person name="Brannstrom I.O."/>
            <person name="Guillou S."/>
            <person name="Cros-Aarteil S."/>
            <person name="Calhoun S."/>
            <person name="Haridas S."/>
            <person name="Kuo A."/>
            <person name="Mondo S."/>
            <person name="Pangilinan J."/>
            <person name="Riley R."/>
            <person name="LaButti K."/>
            <person name="Andreopoulos B."/>
            <person name="Lipzen A."/>
            <person name="Chen C."/>
            <person name="Yanf M."/>
            <person name="Daum C."/>
            <person name="Ng V."/>
            <person name="Clum A."/>
            <person name="Steindorff A."/>
            <person name="Ohm R."/>
            <person name="Martin F."/>
            <person name="Silar P."/>
            <person name="Natvig D."/>
            <person name="Lalanne C."/>
            <person name="Gautier V."/>
            <person name="Ament-velasquez S.L."/>
            <person name="Kruys A."/>
            <person name="Hutchinson M.I."/>
            <person name="Powell A.J."/>
            <person name="Barry K."/>
            <person name="Miller A.N."/>
            <person name="Grigoriev I.V."/>
            <person name="Debuchy R."/>
            <person name="Gladieux P."/>
            <person name="Thoren M.H."/>
            <person name="Johannesson H."/>
        </authorList>
    </citation>
    <scope>NUCLEOTIDE SEQUENCE</scope>
    <source>
        <strain evidence="8">SMH3391-2</strain>
    </source>
</reference>
<evidence type="ECO:0000256" key="4">
    <source>
        <dbReference type="ARBA" id="ARBA00022723"/>
    </source>
</evidence>
<dbReference type="InterPro" id="IPR002401">
    <property type="entry name" value="Cyt_P450_E_grp-I"/>
</dbReference>
<evidence type="ECO:0000256" key="2">
    <source>
        <dbReference type="ARBA" id="ARBA00010617"/>
    </source>
</evidence>
<dbReference type="EMBL" id="JAULSR010000011">
    <property type="protein sequence ID" value="KAK0609956.1"/>
    <property type="molecule type" value="Genomic_DNA"/>
</dbReference>
<dbReference type="PRINTS" id="PR00463">
    <property type="entry name" value="EP450I"/>
</dbReference>
<dbReference type="GO" id="GO:0004497">
    <property type="term" value="F:monooxygenase activity"/>
    <property type="evidence" value="ECO:0007669"/>
    <property type="project" value="UniProtKB-KW"/>
</dbReference>
<proteinExistence type="inferred from homology"/>
<dbReference type="PROSITE" id="PS00086">
    <property type="entry name" value="CYTOCHROME_P450"/>
    <property type="match status" value="1"/>
</dbReference>
<dbReference type="InterPro" id="IPR050121">
    <property type="entry name" value="Cytochrome_P450_monoxygenase"/>
</dbReference>
<evidence type="ECO:0000256" key="5">
    <source>
        <dbReference type="ARBA" id="ARBA00023004"/>
    </source>
</evidence>
<keyword evidence="4 6" id="KW-0479">Metal-binding</keyword>
<evidence type="ECO:0000256" key="3">
    <source>
        <dbReference type="ARBA" id="ARBA00022617"/>
    </source>
</evidence>
<dbReference type="GO" id="GO:0005506">
    <property type="term" value="F:iron ion binding"/>
    <property type="evidence" value="ECO:0007669"/>
    <property type="project" value="InterPro"/>
</dbReference>
<dbReference type="AlphaFoldDB" id="A0AA39WCE3"/>
<accession>A0AA39WCE3</accession>
<feature type="binding site" description="axial binding residue" evidence="6">
    <location>
        <position position="429"/>
    </location>
    <ligand>
        <name>heme</name>
        <dbReference type="ChEBI" id="CHEBI:30413"/>
    </ligand>
    <ligandPart>
        <name>Fe</name>
        <dbReference type="ChEBI" id="CHEBI:18248"/>
    </ligandPart>
</feature>
<keyword evidence="5 6" id="KW-0408">Iron</keyword>
<evidence type="ECO:0000313" key="8">
    <source>
        <dbReference type="EMBL" id="KAK0609956.1"/>
    </source>
</evidence>
<sequence length="495" mass="56029">MAILLQHFAAVLVILLLAGRIIHQLFFHPLAKFPGPFYTRVSYLAVCKWTLQGRWSHTIKELHQRYGPVVRVGPNTLSFSTVHAARAIYGNKPLFLKNDMYDAFGSGLKGGPSGLFPEKDPEVHAELKRVFAPCFFEDELRRQEPLVQKYVDLLVDRIEEHEVDKGGVDINFWARAYVADVISDLSFGEPFGSLADGAQHFWVKPLREKFIISAVFECCRRYPLLISVYWYLYSKFRRDEALKLHQYASARIKRHFELPPRADFISVVSNPRDSLKRLDLQVLRANLYGFLMGATETTSFAVTAALHFLAKHADAQKRLSDELHGSLAGYESITMEALENLSYLRAVIDETLRMLPPSPVGGMRVSPGTLVEGSYIPDKTEVFSSYIAISRSDSYFAKPDEFRPERWTDTHNSDIKGASLAFSLGPRNCIGRPLALLKVRLAIAKIIYRFEVATTSNTVLNLEEGSRHFGGPWVSPPVMLKFRSRLAKAEVTKQE</sequence>
<keyword evidence="7" id="KW-0503">Monooxygenase</keyword>
<dbReference type="Pfam" id="PF00067">
    <property type="entry name" value="p450"/>
    <property type="match status" value="1"/>
</dbReference>
<comment type="caution">
    <text evidence="8">The sequence shown here is derived from an EMBL/GenBank/DDBJ whole genome shotgun (WGS) entry which is preliminary data.</text>
</comment>
<dbReference type="InterPro" id="IPR017972">
    <property type="entry name" value="Cyt_P450_CS"/>
</dbReference>
<protein>
    <submittedName>
        <fullName evidence="8">Cytochrome P450</fullName>
    </submittedName>
</protein>
<gene>
    <name evidence="8" type="ORF">B0T17DRAFT_585347</name>
</gene>
<dbReference type="InterPro" id="IPR001128">
    <property type="entry name" value="Cyt_P450"/>
</dbReference>